<reference evidence="2" key="1">
    <citation type="submission" date="2014-05" db="EMBL/GenBank/DDBJ databases">
        <authorList>
            <person name="Chronopoulou M."/>
        </authorList>
    </citation>
    <scope>NUCLEOTIDE SEQUENCE</scope>
    <source>
        <tissue evidence="2">Whole organism</tissue>
    </source>
</reference>
<accession>A0A0K2UIT5</accession>
<dbReference type="SMART" id="SM00151">
    <property type="entry name" value="SWIB"/>
    <property type="match status" value="1"/>
</dbReference>
<protein>
    <recommendedName>
        <fullName evidence="1">DM2 domain-containing protein</fullName>
    </recommendedName>
</protein>
<dbReference type="PANTHER" id="PTHR13844">
    <property type="entry name" value="SWI/SNF-RELATED MATRIX-ASSOCIATED ACTIN-DEPENDENT REGULATOR OF CHROMATIN SUBFAMILY D"/>
    <property type="match status" value="1"/>
</dbReference>
<dbReference type="InterPro" id="IPR036885">
    <property type="entry name" value="SWIB_MDM2_dom_sf"/>
</dbReference>
<dbReference type="AlphaFoldDB" id="A0A0K2UIT5"/>
<dbReference type="PROSITE" id="PS51925">
    <property type="entry name" value="SWIB_MDM2"/>
    <property type="match status" value="1"/>
</dbReference>
<dbReference type="InterPro" id="IPR019835">
    <property type="entry name" value="SWIB_domain"/>
</dbReference>
<dbReference type="Pfam" id="PF02201">
    <property type="entry name" value="SWIB"/>
    <property type="match status" value="1"/>
</dbReference>
<name>A0A0K2UIT5_LEPSM</name>
<evidence type="ECO:0000313" key="2">
    <source>
        <dbReference type="EMBL" id="CDW38219.1"/>
    </source>
</evidence>
<dbReference type="CDD" id="cd10567">
    <property type="entry name" value="SWIB-MDM2_like"/>
    <property type="match status" value="1"/>
</dbReference>
<sequence>PFLILPPTKKELDSLYLYFIFHFNSFSLFCQSSIRSHSFETWKFLHLTFFDSTYKFKSVNMPKGAGLTKSMKLSNELGDIVGKKEASRAECIKQLWAYIKKHDLQDPENK</sequence>
<dbReference type="InterPro" id="IPR003121">
    <property type="entry name" value="SWIB_MDM2_domain"/>
</dbReference>
<dbReference type="SUPFAM" id="SSF47592">
    <property type="entry name" value="SWIB/MDM2 domain"/>
    <property type="match status" value="1"/>
</dbReference>
<dbReference type="Gene3D" id="1.10.245.10">
    <property type="entry name" value="SWIB/MDM2 domain"/>
    <property type="match status" value="1"/>
</dbReference>
<feature type="non-terminal residue" evidence="2">
    <location>
        <position position="1"/>
    </location>
</feature>
<feature type="non-terminal residue" evidence="2">
    <location>
        <position position="110"/>
    </location>
</feature>
<feature type="domain" description="DM2" evidence="1">
    <location>
        <begin position="66"/>
        <end position="110"/>
    </location>
</feature>
<proteinExistence type="predicted"/>
<organism evidence="2">
    <name type="scientific">Lepeophtheirus salmonis</name>
    <name type="common">Salmon louse</name>
    <name type="synonym">Caligus salmonis</name>
    <dbReference type="NCBI Taxonomy" id="72036"/>
    <lineage>
        <taxon>Eukaryota</taxon>
        <taxon>Metazoa</taxon>
        <taxon>Ecdysozoa</taxon>
        <taxon>Arthropoda</taxon>
        <taxon>Crustacea</taxon>
        <taxon>Multicrustacea</taxon>
        <taxon>Hexanauplia</taxon>
        <taxon>Copepoda</taxon>
        <taxon>Siphonostomatoida</taxon>
        <taxon>Caligidae</taxon>
        <taxon>Lepeophtheirus</taxon>
    </lineage>
</organism>
<dbReference type="OrthoDB" id="10251073at2759"/>
<dbReference type="EMBL" id="HACA01020858">
    <property type="protein sequence ID" value="CDW38219.1"/>
    <property type="molecule type" value="Transcribed_RNA"/>
</dbReference>
<evidence type="ECO:0000259" key="1">
    <source>
        <dbReference type="PROSITE" id="PS51925"/>
    </source>
</evidence>